<evidence type="ECO:0000313" key="1">
    <source>
        <dbReference type="EMBL" id="KIK56276.1"/>
    </source>
</evidence>
<gene>
    <name evidence="1" type="ORF">GYMLUDRAFT_76206</name>
</gene>
<accession>A0A0D0BMV7</accession>
<proteinExistence type="predicted"/>
<dbReference type="EMBL" id="KN834799">
    <property type="protein sequence ID" value="KIK56276.1"/>
    <property type="molecule type" value="Genomic_DNA"/>
</dbReference>
<dbReference type="HOGENOM" id="CLU_3032555_0_0_1"/>
<name>A0A0D0BMV7_9AGAR</name>
<keyword evidence="2" id="KW-1185">Reference proteome</keyword>
<reference evidence="1 2" key="1">
    <citation type="submission" date="2014-04" db="EMBL/GenBank/DDBJ databases">
        <title>Evolutionary Origins and Diversification of the Mycorrhizal Mutualists.</title>
        <authorList>
            <consortium name="DOE Joint Genome Institute"/>
            <consortium name="Mycorrhizal Genomics Consortium"/>
            <person name="Kohler A."/>
            <person name="Kuo A."/>
            <person name="Nagy L.G."/>
            <person name="Floudas D."/>
            <person name="Copeland A."/>
            <person name="Barry K.W."/>
            <person name="Cichocki N."/>
            <person name="Veneault-Fourrey C."/>
            <person name="LaButti K."/>
            <person name="Lindquist E.A."/>
            <person name="Lipzen A."/>
            <person name="Lundell T."/>
            <person name="Morin E."/>
            <person name="Murat C."/>
            <person name="Riley R."/>
            <person name="Ohm R."/>
            <person name="Sun H."/>
            <person name="Tunlid A."/>
            <person name="Henrissat B."/>
            <person name="Grigoriev I.V."/>
            <person name="Hibbett D.S."/>
            <person name="Martin F."/>
        </authorList>
    </citation>
    <scope>NUCLEOTIDE SEQUENCE [LARGE SCALE GENOMIC DNA]</scope>
    <source>
        <strain evidence="1 2">FD-317 M1</strain>
    </source>
</reference>
<protein>
    <submittedName>
        <fullName evidence="1">Uncharacterized protein</fullName>
    </submittedName>
</protein>
<dbReference type="AlphaFoldDB" id="A0A0D0BMV7"/>
<sequence>MLQCRPRLRIRTVKNGQLQDGANVAKYGYGYGYGMRVAYVDIKIQERFTYGVSDG</sequence>
<organism evidence="1 2">
    <name type="scientific">Collybiopsis luxurians FD-317 M1</name>
    <dbReference type="NCBI Taxonomy" id="944289"/>
    <lineage>
        <taxon>Eukaryota</taxon>
        <taxon>Fungi</taxon>
        <taxon>Dikarya</taxon>
        <taxon>Basidiomycota</taxon>
        <taxon>Agaricomycotina</taxon>
        <taxon>Agaricomycetes</taxon>
        <taxon>Agaricomycetidae</taxon>
        <taxon>Agaricales</taxon>
        <taxon>Marasmiineae</taxon>
        <taxon>Omphalotaceae</taxon>
        <taxon>Collybiopsis</taxon>
        <taxon>Collybiopsis luxurians</taxon>
    </lineage>
</organism>
<dbReference type="Proteomes" id="UP000053593">
    <property type="component" value="Unassembled WGS sequence"/>
</dbReference>
<evidence type="ECO:0000313" key="2">
    <source>
        <dbReference type="Proteomes" id="UP000053593"/>
    </source>
</evidence>